<dbReference type="Pfam" id="PF05170">
    <property type="entry name" value="AsmA"/>
    <property type="match status" value="1"/>
</dbReference>
<feature type="domain" description="AsmA" evidence="1">
    <location>
        <begin position="64"/>
        <end position="175"/>
    </location>
</feature>
<evidence type="ECO:0000259" key="1">
    <source>
        <dbReference type="Pfam" id="PF05170"/>
    </source>
</evidence>
<proteinExistence type="predicted"/>
<comment type="caution">
    <text evidence="2">The sequence shown here is derived from an EMBL/GenBank/DDBJ whole genome shotgun (WGS) entry which is preliminary data.</text>
</comment>
<gene>
    <name evidence="2" type="ORF">GCM10011501_07320</name>
</gene>
<name>A0ABQ3IEL5_9GAMM</name>
<organism evidence="2 3">
    <name type="scientific">Thalassotalea profundi</name>
    <dbReference type="NCBI Taxonomy" id="2036687"/>
    <lineage>
        <taxon>Bacteria</taxon>
        <taxon>Pseudomonadati</taxon>
        <taxon>Pseudomonadota</taxon>
        <taxon>Gammaproteobacteria</taxon>
        <taxon>Alteromonadales</taxon>
        <taxon>Colwelliaceae</taxon>
        <taxon>Thalassotalea</taxon>
    </lineage>
</organism>
<accession>A0ABQ3IEL5</accession>
<evidence type="ECO:0000313" key="2">
    <source>
        <dbReference type="EMBL" id="GHE81600.1"/>
    </source>
</evidence>
<dbReference type="RefSeq" id="WP_189376746.1">
    <property type="nucleotide sequence ID" value="NZ_BNAH01000002.1"/>
</dbReference>
<dbReference type="Proteomes" id="UP000626370">
    <property type="component" value="Unassembled WGS sequence"/>
</dbReference>
<dbReference type="EMBL" id="BNAH01000002">
    <property type="protein sequence ID" value="GHE81600.1"/>
    <property type="molecule type" value="Genomic_DNA"/>
</dbReference>
<sequence length="246" mass="26430">MKIIATFLVVILMLLGGALWFLADGSLNEFVKSQIEKVGLSVTEQKVSVDTVDIRLTEGAGTIKGLKLPNPTGYDYSNAFTLGETTLDLNLSSLTKEPIIIDAVIIKAPEAFVQLKADGSSNIKDLIDIMNKNIGSNSAEVETSDSTAPEPKIAVTKVILENTNLTLDLTAFGNKAHKVTMPNIYLNNIGGTAGLPASELGSAIVKEALSAIWKEAKKEQEEALKDKVKEKLKDKAKEELGKLFGN</sequence>
<evidence type="ECO:0000313" key="3">
    <source>
        <dbReference type="Proteomes" id="UP000626370"/>
    </source>
</evidence>
<protein>
    <recommendedName>
        <fullName evidence="1">AsmA domain-containing protein</fullName>
    </recommendedName>
</protein>
<reference evidence="3" key="1">
    <citation type="journal article" date="2019" name="Int. J. Syst. Evol. Microbiol.">
        <title>The Global Catalogue of Microorganisms (GCM) 10K type strain sequencing project: providing services to taxonomists for standard genome sequencing and annotation.</title>
        <authorList>
            <consortium name="The Broad Institute Genomics Platform"/>
            <consortium name="The Broad Institute Genome Sequencing Center for Infectious Disease"/>
            <person name="Wu L."/>
            <person name="Ma J."/>
        </authorList>
    </citation>
    <scope>NUCLEOTIDE SEQUENCE [LARGE SCALE GENOMIC DNA]</scope>
    <source>
        <strain evidence="3">CGMCC 1.15922</strain>
    </source>
</reference>
<keyword evidence="3" id="KW-1185">Reference proteome</keyword>
<dbReference type="InterPro" id="IPR007844">
    <property type="entry name" value="AsmA"/>
</dbReference>